<evidence type="ECO:0000256" key="1">
    <source>
        <dbReference type="SAM" id="MobiDB-lite"/>
    </source>
</evidence>
<reference evidence="2" key="1">
    <citation type="journal article" date="2021" name="mSystems">
        <title>Bacteria and Archaea Synergistically Convert Glycine Betaine to Biogenic Methane in the Formosa Cold Seep of the South China Sea.</title>
        <authorList>
            <person name="Li L."/>
            <person name="Zhang W."/>
            <person name="Zhang S."/>
            <person name="Song L."/>
            <person name="Sun Q."/>
            <person name="Zhang H."/>
            <person name="Xiang H."/>
            <person name="Dong X."/>
        </authorList>
    </citation>
    <scope>NUCLEOTIDE SEQUENCE</scope>
    <source>
        <strain evidence="2">ZWT</strain>
    </source>
</reference>
<evidence type="ECO:0000313" key="3">
    <source>
        <dbReference type="Proteomes" id="UP001056429"/>
    </source>
</evidence>
<accession>A0A9J6P088</accession>
<sequence length="68" mass="7683">MVQKGSQSSIVKKDEANPPRKDWKPIQGLDNATHQEHVGPQAARIKNSVKIKGQTEKQELPNLQEKLR</sequence>
<feature type="compositionally biased region" description="Basic and acidic residues" evidence="1">
    <location>
        <begin position="53"/>
        <end position="68"/>
    </location>
</feature>
<dbReference type="Proteomes" id="UP001056429">
    <property type="component" value="Unassembled WGS sequence"/>
</dbReference>
<dbReference type="RefSeq" id="WP_250858798.1">
    <property type="nucleotide sequence ID" value="NZ_JAGSOJ010000002.1"/>
</dbReference>
<protein>
    <submittedName>
        <fullName evidence="2">Uncharacterized protein</fullName>
    </submittedName>
</protein>
<dbReference type="AlphaFoldDB" id="A0A9J6P088"/>
<evidence type="ECO:0000313" key="2">
    <source>
        <dbReference type="EMBL" id="MCM1989772.1"/>
    </source>
</evidence>
<organism evidence="2 3">
    <name type="scientific">Oceanirhabdus seepicola</name>
    <dbReference type="NCBI Taxonomy" id="2828781"/>
    <lineage>
        <taxon>Bacteria</taxon>
        <taxon>Bacillati</taxon>
        <taxon>Bacillota</taxon>
        <taxon>Clostridia</taxon>
        <taxon>Eubacteriales</taxon>
        <taxon>Clostridiaceae</taxon>
        <taxon>Oceanirhabdus</taxon>
    </lineage>
</organism>
<name>A0A9J6P088_9CLOT</name>
<proteinExistence type="predicted"/>
<gene>
    <name evidence="2" type="ORF">KDK92_08475</name>
</gene>
<feature type="compositionally biased region" description="Basic and acidic residues" evidence="1">
    <location>
        <begin position="11"/>
        <end position="24"/>
    </location>
</feature>
<feature type="region of interest" description="Disordered" evidence="1">
    <location>
        <begin position="1"/>
        <end position="68"/>
    </location>
</feature>
<dbReference type="EMBL" id="JAGSOJ010000002">
    <property type="protein sequence ID" value="MCM1989772.1"/>
    <property type="molecule type" value="Genomic_DNA"/>
</dbReference>
<comment type="caution">
    <text evidence="2">The sequence shown here is derived from an EMBL/GenBank/DDBJ whole genome shotgun (WGS) entry which is preliminary data.</text>
</comment>
<reference evidence="2" key="2">
    <citation type="submission" date="2021-04" db="EMBL/GenBank/DDBJ databases">
        <authorList>
            <person name="Dong X."/>
        </authorList>
    </citation>
    <scope>NUCLEOTIDE SEQUENCE</scope>
    <source>
        <strain evidence="2">ZWT</strain>
    </source>
</reference>
<feature type="compositionally biased region" description="Polar residues" evidence="1">
    <location>
        <begin position="1"/>
        <end position="10"/>
    </location>
</feature>
<keyword evidence="3" id="KW-1185">Reference proteome</keyword>